<dbReference type="AlphaFoldDB" id="A0A371P079"/>
<dbReference type="RefSeq" id="WP_116049887.1">
    <property type="nucleotide sequence ID" value="NZ_QUBQ01000008.1"/>
</dbReference>
<sequence length="111" mass="12421">MRLLKRDQRSVAFKERVEAKELDGTSYTTYSDVALTIKGNVQPAGGKVMAEQYGERLAYMLVMYVEGNPGVKESAGAWVNVAGDSTEPDYKVVAIRPWRRHAIIEMEKVTP</sequence>
<gene>
    <name evidence="1" type="ORF">DX130_24575</name>
</gene>
<proteinExistence type="predicted"/>
<dbReference type="Proteomes" id="UP000261905">
    <property type="component" value="Unassembled WGS sequence"/>
</dbReference>
<dbReference type="OrthoDB" id="2637769at2"/>
<protein>
    <submittedName>
        <fullName evidence="1">Uncharacterized protein</fullName>
    </submittedName>
</protein>
<organism evidence="1 2">
    <name type="scientific">Paenibacillus paeoniae</name>
    <dbReference type="NCBI Taxonomy" id="2292705"/>
    <lineage>
        <taxon>Bacteria</taxon>
        <taxon>Bacillati</taxon>
        <taxon>Bacillota</taxon>
        <taxon>Bacilli</taxon>
        <taxon>Bacillales</taxon>
        <taxon>Paenibacillaceae</taxon>
        <taxon>Paenibacillus</taxon>
    </lineage>
</organism>
<comment type="caution">
    <text evidence="1">The sequence shown here is derived from an EMBL/GenBank/DDBJ whole genome shotgun (WGS) entry which is preliminary data.</text>
</comment>
<dbReference type="EMBL" id="QUBQ01000008">
    <property type="protein sequence ID" value="REK69339.1"/>
    <property type="molecule type" value="Genomic_DNA"/>
</dbReference>
<keyword evidence="2" id="KW-1185">Reference proteome</keyword>
<reference evidence="1 2" key="1">
    <citation type="submission" date="2018-08" db="EMBL/GenBank/DDBJ databases">
        <title>Paenibacillus sp. M4BSY-1, whole genome shotgun sequence.</title>
        <authorList>
            <person name="Tuo L."/>
        </authorList>
    </citation>
    <scope>NUCLEOTIDE SEQUENCE [LARGE SCALE GENOMIC DNA]</scope>
    <source>
        <strain evidence="1 2">M4BSY-1</strain>
    </source>
</reference>
<name>A0A371P079_9BACL</name>
<accession>A0A371P079</accession>
<evidence type="ECO:0000313" key="1">
    <source>
        <dbReference type="EMBL" id="REK69339.1"/>
    </source>
</evidence>
<evidence type="ECO:0000313" key="2">
    <source>
        <dbReference type="Proteomes" id="UP000261905"/>
    </source>
</evidence>